<proteinExistence type="predicted"/>
<gene>
    <name evidence="1" type="ORF">QFC22_000579</name>
</gene>
<accession>A0ACC2XNR0</accession>
<dbReference type="EMBL" id="JASBWU010000001">
    <property type="protein sequence ID" value="KAJ9125617.1"/>
    <property type="molecule type" value="Genomic_DNA"/>
</dbReference>
<evidence type="ECO:0000313" key="1">
    <source>
        <dbReference type="EMBL" id="KAJ9125617.1"/>
    </source>
</evidence>
<sequence length="917" mass="104005">MLEGINFVMRKKGKGTKLKGFIHTTGNQGAYSNTGHSDHLAFNRAINTNNNRGYPTSGDEADDHSDYHSPPRHFPGGHQLPDIPTSSHQRYNSGRDSDDGRNGADLELPLYTKMSSTGVQIGGEARRRAGGGGGGGVAGLHSVMSEDMSAHGDSQYQTPYGESLAAGNESEKYPLYDNTYAEDDDTGKAWGSKGYGAGPGRGGRRGLPPVTIRNPKNWKEWIVYHEEWVWTGVYTFLAMLTRYWKIGWADYVVWDEAHFGKFGSHYINRDFYFDVHPPLGKMLVGLAGLLSGYNGGFEFKSGEHYPDTVPYTAMRVILATFGVGMVPVAWWTAGELGWSRQARHFVTLCVLCDVGWLCISRFILLDSMLIFFTFTTVLGLVKFHNQRHDSFNEEWWFWLSFTGLSIGCVCSVKWVGLFATALVGLYTVEDLWDKFGDLKMPKMTYLKHWLARGLCLILIPFCVYALSFKLHFLILNRSGPGDAQMSSLFQAHLKGNDFAESPLEIAIGSKITVKNYGYGGGLLHSHVQTFPVGSNQQQVTCYHYKDDNNNFIVSPTWDEPAYDPEAPLKFLQDGSVIRLVHASTGRNLHSHAVAAPMTKNHFEVAGYGNASVGDSNDHWVVEVVDDMHKGSKEHVERIHALTTRMRFKHATLNCYLRAANVPLPQWGFKQIEVTCDKENNPKDVHTYWNIESHWNDRLPKGNAQLYKSPFWKDFWHLNVAMMTSNNALVPDPDKEDILASAPLDWPFLHLGLRMCGWGDNQIKYYLIGTPIIWWGSTISLFVGLFTLGFYLMRMQRQYQDWAPGEWDNWLYVLKIAFFGWAFHYLPFLIMGRVTYLHHYLPTLWFAVLFLGHMLETFIFSSRRRSDRYKWICFGILAGSVIACFWWFKSVAIGIEGPINEHKGLGWRKSWNIYNGGI</sequence>
<protein>
    <submittedName>
        <fullName evidence="1">Uncharacterized protein</fullName>
    </submittedName>
</protein>
<dbReference type="Proteomes" id="UP001243375">
    <property type="component" value="Unassembled WGS sequence"/>
</dbReference>
<reference evidence="1" key="1">
    <citation type="submission" date="2023-04" db="EMBL/GenBank/DDBJ databases">
        <title>Draft Genome sequencing of Naganishia species isolated from polar environments using Oxford Nanopore Technology.</title>
        <authorList>
            <person name="Leo P."/>
            <person name="Venkateswaran K."/>
        </authorList>
    </citation>
    <scope>NUCLEOTIDE SEQUENCE</scope>
    <source>
        <strain evidence="1">MNA-CCFEE 5425</strain>
    </source>
</reference>
<evidence type="ECO:0000313" key="2">
    <source>
        <dbReference type="Proteomes" id="UP001243375"/>
    </source>
</evidence>
<organism evidence="1 2">
    <name type="scientific">Naganishia vaughanmartiniae</name>
    <dbReference type="NCBI Taxonomy" id="1424756"/>
    <lineage>
        <taxon>Eukaryota</taxon>
        <taxon>Fungi</taxon>
        <taxon>Dikarya</taxon>
        <taxon>Basidiomycota</taxon>
        <taxon>Agaricomycotina</taxon>
        <taxon>Tremellomycetes</taxon>
        <taxon>Filobasidiales</taxon>
        <taxon>Filobasidiaceae</taxon>
        <taxon>Naganishia</taxon>
    </lineage>
</organism>
<comment type="caution">
    <text evidence="1">The sequence shown here is derived from an EMBL/GenBank/DDBJ whole genome shotgun (WGS) entry which is preliminary data.</text>
</comment>
<keyword evidence="2" id="KW-1185">Reference proteome</keyword>
<name>A0ACC2XNR0_9TREE</name>